<dbReference type="InterPro" id="IPR009057">
    <property type="entry name" value="Homeodomain-like_sf"/>
</dbReference>
<dbReference type="CDD" id="cd00590">
    <property type="entry name" value="RRM_SF"/>
    <property type="match status" value="1"/>
</dbReference>
<dbReference type="SMART" id="SM00360">
    <property type="entry name" value="RRM"/>
    <property type="match status" value="1"/>
</dbReference>
<dbReference type="OrthoDB" id="608866at2759"/>
<organism evidence="11 12">
    <name type="scientific">Durio zibethinus</name>
    <name type="common">Durian</name>
    <dbReference type="NCBI Taxonomy" id="66656"/>
    <lineage>
        <taxon>Eukaryota</taxon>
        <taxon>Viridiplantae</taxon>
        <taxon>Streptophyta</taxon>
        <taxon>Embryophyta</taxon>
        <taxon>Tracheophyta</taxon>
        <taxon>Spermatophyta</taxon>
        <taxon>Magnoliopsida</taxon>
        <taxon>eudicotyledons</taxon>
        <taxon>Gunneridae</taxon>
        <taxon>Pentapetalae</taxon>
        <taxon>rosids</taxon>
        <taxon>malvids</taxon>
        <taxon>Malvales</taxon>
        <taxon>Malvaceae</taxon>
        <taxon>Helicteroideae</taxon>
        <taxon>Durio</taxon>
    </lineage>
</organism>
<keyword evidence="6" id="KW-0694">RNA-binding</keyword>
<reference evidence="12" key="1">
    <citation type="submission" date="2025-08" db="UniProtKB">
        <authorList>
            <consortium name="RefSeq"/>
        </authorList>
    </citation>
    <scope>IDENTIFICATION</scope>
    <source>
        <tissue evidence="12">Fruit stalk</tissue>
    </source>
</reference>
<gene>
    <name evidence="12" type="primary">LOC111283866</name>
</gene>
<dbReference type="GO" id="GO:0003723">
    <property type="term" value="F:RNA binding"/>
    <property type="evidence" value="ECO:0007669"/>
    <property type="project" value="UniProtKB-UniRule"/>
</dbReference>
<feature type="domain" description="Myb-like" evidence="8">
    <location>
        <begin position="488"/>
        <end position="549"/>
    </location>
</feature>
<keyword evidence="5" id="KW-0539">Nucleus</keyword>
<dbReference type="InterPro" id="IPR035979">
    <property type="entry name" value="RBD_domain_sf"/>
</dbReference>
<dbReference type="SUPFAM" id="SSF54928">
    <property type="entry name" value="RNA-binding domain, RBD"/>
    <property type="match status" value="1"/>
</dbReference>
<evidence type="ECO:0000256" key="3">
    <source>
        <dbReference type="ARBA" id="ARBA00022771"/>
    </source>
</evidence>
<dbReference type="Gene3D" id="3.30.70.330">
    <property type="match status" value="1"/>
</dbReference>
<dbReference type="InterPro" id="IPR001005">
    <property type="entry name" value="SANT/Myb"/>
</dbReference>
<feature type="domain" description="RRM" evidence="9">
    <location>
        <begin position="29"/>
        <end position="101"/>
    </location>
</feature>
<evidence type="ECO:0000256" key="6">
    <source>
        <dbReference type="PROSITE-ProRule" id="PRU00176"/>
    </source>
</evidence>
<evidence type="ECO:0000256" key="7">
    <source>
        <dbReference type="SAM" id="MobiDB-lite"/>
    </source>
</evidence>
<feature type="compositionally biased region" description="Basic and acidic residues" evidence="7">
    <location>
        <begin position="1"/>
        <end position="15"/>
    </location>
</feature>
<accession>A0A6P5XK28</accession>
<dbReference type="Gene3D" id="3.30.40.10">
    <property type="entry name" value="Zinc/RING finger domain, C3HC4 (zinc finger)"/>
    <property type="match status" value="1"/>
</dbReference>
<dbReference type="PANTHER" id="PTHR47863">
    <property type="entry name" value="RING/FYVE/PHD ZINC FINGER SUPERFAMILY PROTEIN"/>
    <property type="match status" value="1"/>
</dbReference>
<dbReference type="Pfam" id="PF00249">
    <property type="entry name" value="Myb_DNA-binding"/>
    <property type="match status" value="1"/>
</dbReference>
<evidence type="ECO:0000259" key="8">
    <source>
        <dbReference type="PROSITE" id="PS50090"/>
    </source>
</evidence>
<evidence type="ECO:0000256" key="5">
    <source>
        <dbReference type="ARBA" id="ARBA00023242"/>
    </source>
</evidence>
<feature type="region of interest" description="Disordered" evidence="7">
    <location>
        <begin position="257"/>
        <end position="335"/>
    </location>
</feature>
<keyword evidence="11" id="KW-1185">Reference proteome</keyword>
<dbReference type="InterPro" id="IPR012677">
    <property type="entry name" value="Nucleotide-bd_a/b_plait_sf"/>
</dbReference>
<dbReference type="InterPro" id="IPR013083">
    <property type="entry name" value="Znf_RING/FYVE/PHD"/>
</dbReference>
<evidence type="ECO:0000256" key="4">
    <source>
        <dbReference type="ARBA" id="ARBA00022833"/>
    </source>
</evidence>
<dbReference type="PROSITE" id="PS51294">
    <property type="entry name" value="HTH_MYB"/>
    <property type="match status" value="1"/>
</dbReference>
<keyword evidence="3" id="KW-0863">Zinc-finger</keyword>
<keyword evidence="4" id="KW-0862">Zinc</keyword>
<evidence type="ECO:0000313" key="11">
    <source>
        <dbReference type="Proteomes" id="UP000515121"/>
    </source>
</evidence>
<evidence type="ECO:0000313" key="12">
    <source>
        <dbReference type="RefSeq" id="XP_022728241.1"/>
    </source>
</evidence>
<evidence type="ECO:0000259" key="10">
    <source>
        <dbReference type="PROSITE" id="PS51294"/>
    </source>
</evidence>
<name>A0A6P5XK28_DURZI</name>
<feature type="region of interest" description="Disordered" evidence="7">
    <location>
        <begin position="427"/>
        <end position="469"/>
    </location>
</feature>
<dbReference type="SMART" id="SM00717">
    <property type="entry name" value="SANT"/>
    <property type="match status" value="1"/>
</dbReference>
<dbReference type="KEGG" id="dzi:111283866"/>
<dbReference type="PROSITE" id="PS50102">
    <property type="entry name" value="RRM"/>
    <property type="match status" value="1"/>
</dbReference>
<evidence type="ECO:0000259" key="9">
    <source>
        <dbReference type="PROSITE" id="PS50102"/>
    </source>
</evidence>
<sequence length="556" mass="61733">MTGNRGGDRSRRDHPPPGSSGRSNALPSRHLWVGNLSHSILEPDLTNHFLQYGELESVAFQPGRSYAFINFKNEEEAVSAMKALQGFSVAGNRLRIEFAKAEEEEEHGGGGGGGATDGNGDYDNVVVLGSVEEVDRHAGGNHAAGPGGNCTVVDWLEGEFCISCNGGSGQVLVCSENGCPVAIHKECMNCEPIFDEIGKFYCPYCWYKRELARTKELRRKAMLAKKEMLSFICLKRDGGNEEKQEDETENMKAASISTVAGEINSGDCENGLNDDDNETSHHNQKEKPGVESISKEKFDEESICKTHRFDNIEDGERMAEEDIENSSDNEDDEIDEDQWQIQPSNPSHLEIVKDTLNLSTKETSDVEGALEGNQGKRGKEEPVLPNAVGTTITLITRDATSKVPAIESFEFVSPDLDTGTLVVHQKRVKRTAQRAQPQKVDSPKNPSFQPITSAEDKKTNQQGKATTAKNSVQCQQLTKRNMIPILGTEKRRRLHWTAEEEAILKEGVQKFSNTMNKNIPWRKILEFGHQVFDTTRTPVDLKDKWKKIISKEAPKK</sequence>
<dbReference type="Gene3D" id="1.10.10.60">
    <property type="entry name" value="Homeodomain-like"/>
    <property type="match status" value="1"/>
</dbReference>
<evidence type="ECO:0000256" key="1">
    <source>
        <dbReference type="ARBA" id="ARBA00004123"/>
    </source>
</evidence>
<feature type="compositionally biased region" description="Basic and acidic residues" evidence="7">
    <location>
        <begin position="278"/>
        <end position="320"/>
    </location>
</feature>
<comment type="subcellular location">
    <subcellularLocation>
        <location evidence="1">Nucleus</location>
    </subcellularLocation>
</comment>
<dbReference type="GeneID" id="111283866"/>
<feature type="compositionally biased region" description="Acidic residues" evidence="7">
    <location>
        <begin position="321"/>
        <end position="335"/>
    </location>
</feature>
<dbReference type="Pfam" id="PF00076">
    <property type="entry name" value="RRM_1"/>
    <property type="match status" value="1"/>
</dbReference>
<evidence type="ECO:0000256" key="2">
    <source>
        <dbReference type="ARBA" id="ARBA00022723"/>
    </source>
</evidence>
<dbReference type="RefSeq" id="XP_022728241.1">
    <property type="nucleotide sequence ID" value="XM_022872506.1"/>
</dbReference>
<dbReference type="GO" id="GO:0008270">
    <property type="term" value="F:zinc ion binding"/>
    <property type="evidence" value="ECO:0007669"/>
    <property type="project" value="UniProtKB-KW"/>
</dbReference>
<feature type="compositionally biased region" description="Polar residues" evidence="7">
    <location>
        <begin position="460"/>
        <end position="469"/>
    </location>
</feature>
<dbReference type="PROSITE" id="PS50090">
    <property type="entry name" value="MYB_LIKE"/>
    <property type="match status" value="1"/>
</dbReference>
<dbReference type="InterPro" id="IPR017930">
    <property type="entry name" value="Myb_dom"/>
</dbReference>
<dbReference type="InterPro" id="IPR011011">
    <property type="entry name" value="Znf_FYVE_PHD"/>
</dbReference>
<dbReference type="GO" id="GO:0005634">
    <property type="term" value="C:nucleus"/>
    <property type="evidence" value="ECO:0007669"/>
    <property type="project" value="UniProtKB-SubCell"/>
</dbReference>
<dbReference type="PANTHER" id="PTHR47863:SF5">
    <property type="entry name" value="HOMEODOMAIN-LIKE PROTEIN WITH RING_FYVE_PHD-TYPE ZINC FINGER DOMAIN-CONTAINING PROTEIN-RELATED"/>
    <property type="match status" value="1"/>
</dbReference>
<proteinExistence type="predicted"/>
<dbReference type="SUPFAM" id="SSF46689">
    <property type="entry name" value="Homeodomain-like"/>
    <property type="match status" value="1"/>
</dbReference>
<feature type="domain" description="HTH myb-type" evidence="10">
    <location>
        <begin position="488"/>
        <end position="553"/>
    </location>
</feature>
<keyword evidence="2" id="KW-0479">Metal-binding</keyword>
<protein>
    <submittedName>
        <fullName evidence="12">Uncharacterized protein LOC111283866</fullName>
    </submittedName>
</protein>
<dbReference type="AlphaFoldDB" id="A0A6P5XK28"/>
<dbReference type="Proteomes" id="UP000515121">
    <property type="component" value="Unplaced"/>
</dbReference>
<dbReference type="CDD" id="cd11660">
    <property type="entry name" value="SANT_TRF"/>
    <property type="match status" value="1"/>
</dbReference>
<dbReference type="SUPFAM" id="SSF57903">
    <property type="entry name" value="FYVE/PHD zinc finger"/>
    <property type="match status" value="1"/>
</dbReference>
<dbReference type="InterPro" id="IPR000504">
    <property type="entry name" value="RRM_dom"/>
</dbReference>
<feature type="region of interest" description="Disordered" evidence="7">
    <location>
        <begin position="1"/>
        <end position="27"/>
    </location>
</feature>